<reference evidence="1" key="1">
    <citation type="submission" date="2022-12" db="EMBL/GenBank/DDBJ databases">
        <title>Draft genome assemblies for two species of Escallonia (Escalloniales).</title>
        <authorList>
            <person name="Chanderbali A."/>
            <person name="Dervinis C."/>
            <person name="Anghel I."/>
            <person name="Soltis D."/>
            <person name="Soltis P."/>
            <person name="Zapata F."/>
        </authorList>
    </citation>
    <scope>NUCLEOTIDE SEQUENCE</scope>
    <source>
        <strain evidence="1">UCBG92.1500</strain>
        <tissue evidence="1">Leaf</tissue>
    </source>
</reference>
<evidence type="ECO:0000313" key="2">
    <source>
        <dbReference type="Proteomes" id="UP001187471"/>
    </source>
</evidence>
<dbReference type="EMBL" id="JAVXUO010000105">
    <property type="protein sequence ID" value="KAK2995393.1"/>
    <property type="molecule type" value="Genomic_DNA"/>
</dbReference>
<accession>A0AA88S3E3</accession>
<organism evidence="1 2">
    <name type="scientific">Escallonia rubra</name>
    <dbReference type="NCBI Taxonomy" id="112253"/>
    <lineage>
        <taxon>Eukaryota</taxon>
        <taxon>Viridiplantae</taxon>
        <taxon>Streptophyta</taxon>
        <taxon>Embryophyta</taxon>
        <taxon>Tracheophyta</taxon>
        <taxon>Spermatophyta</taxon>
        <taxon>Magnoliopsida</taxon>
        <taxon>eudicotyledons</taxon>
        <taxon>Gunneridae</taxon>
        <taxon>Pentapetalae</taxon>
        <taxon>asterids</taxon>
        <taxon>campanulids</taxon>
        <taxon>Escalloniales</taxon>
        <taxon>Escalloniaceae</taxon>
        <taxon>Escallonia</taxon>
    </lineage>
</organism>
<proteinExistence type="predicted"/>
<dbReference type="Proteomes" id="UP001187471">
    <property type="component" value="Unassembled WGS sequence"/>
</dbReference>
<dbReference type="AlphaFoldDB" id="A0AA88S3E3"/>
<evidence type="ECO:0000313" key="1">
    <source>
        <dbReference type="EMBL" id="KAK2995393.1"/>
    </source>
</evidence>
<protein>
    <submittedName>
        <fullName evidence="1">Uncharacterized protein</fullName>
    </submittedName>
</protein>
<keyword evidence="2" id="KW-1185">Reference proteome</keyword>
<sequence length="295" mass="33753">MSAPQDQTSCSLASQRRHLSFKLSHFLIWLLLFYDNPNCSSASLLGTGRFLSHSFSPLRWPLPATRAIAVTDQPHSSSQQLCSASSADCQPVQLTSWKQAIGCKWIYKIKHKADGSVERYKGFSSPRNPNLVCKLKKAIYVTASDKLKQAPCFERCSSMYKSRNRSRGRSRFSKKSIGSFNVYKEVDISQFSKVTASSFLKVFFLPLVDFYEQMIVPDGLLTRLWPGFVLRLRFRNLFLLRFGLALEKRMVFGRNFSGKVIRVTVLIAISKVIKFRIVVERRLFLQEIMLPGRSK</sequence>
<comment type="caution">
    <text evidence="1">The sequence shown here is derived from an EMBL/GenBank/DDBJ whole genome shotgun (WGS) entry which is preliminary data.</text>
</comment>
<gene>
    <name evidence="1" type="ORF">RJ640_029025</name>
</gene>
<name>A0AA88S3E3_9ASTE</name>